<proteinExistence type="predicted"/>
<dbReference type="Proteomes" id="UP000319191">
    <property type="component" value="Unassembled WGS sequence"/>
</dbReference>
<organism evidence="1 2">
    <name type="scientific">Microcystis novacekii Mn_MB_F_20050700_S1D</name>
    <dbReference type="NCBI Taxonomy" id="2486266"/>
    <lineage>
        <taxon>Bacteria</taxon>
        <taxon>Bacillati</taxon>
        <taxon>Cyanobacteriota</taxon>
        <taxon>Cyanophyceae</taxon>
        <taxon>Oscillatoriophycideae</taxon>
        <taxon>Chroococcales</taxon>
        <taxon>Microcystaceae</taxon>
        <taxon>Microcystis</taxon>
    </lineage>
</organism>
<gene>
    <name evidence="1" type="ORF">EWV54_03440</name>
</gene>
<dbReference type="EMBL" id="SFAV01000042">
    <property type="protein sequence ID" value="TRU91960.1"/>
    <property type="molecule type" value="Genomic_DNA"/>
</dbReference>
<name>A0A552J862_9CHRO</name>
<feature type="non-terminal residue" evidence="1">
    <location>
        <position position="24"/>
    </location>
</feature>
<reference evidence="1 2" key="1">
    <citation type="submission" date="2019-01" db="EMBL/GenBank/DDBJ databases">
        <title>Coherence of Microcystis species and biogeography revealed through population genomics.</title>
        <authorList>
            <person name="Perez-Carrascal O.M."/>
            <person name="Terrat Y."/>
            <person name="Giani A."/>
            <person name="Fortin N."/>
            <person name="Tromas N."/>
            <person name="Shapiro B.J."/>
        </authorList>
    </citation>
    <scope>NUCLEOTIDE SEQUENCE [LARGE SCALE GENOMIC DNA]</scope>
    <source>
        <strain evidence="1">Mn_MB_F_20050700_S1D</strain>
    </source>
</reference>
<evidence type="ECO:0000313" key="2">
    <source>
        <dbReference type="Proteomes" id="UP000319191"/>
    </source>
</evidence>
<comment type="caution">
    <text evidence="1">The sequence shown here is derived from an EMBL/GenBank/DDBJ whole genome shotgun (WGS) entry which is preliminary data.</text>
</comment>
<accession>A0A552J862</accession>
<sequence>MKKLLQGLERFQSGYFDEHRQLFE</sequence>
<evidence type="ECO:0000313" key="1">
    <source>
        <dbReference type="EMBL" id="TRU91960.1"/>
    </source>
</evidence>
<protein>
    <submittedName>
        <fullName evidence="1">Carbonic anhydrase</fullName>
    </submittedName>
</protein>
<dbReference type="AlphaFoldDB" id="A0A552J862"/>